<dbReference type="InterPro" id="IPR036976">
    <property type="entry name" value="RimM_N_sf"/>
</dbReference>
<dbReference type="InterPro" id="IPR011033">
    <property type="entry name" value="PRC_barrel-like_sf"/>
</dbReference>
<feature type="domain" description="RimM N-terminal" evidence="6">
    <location>
        <begin position="13"/>
        <end position="94"/>
    </location>
</feature>
<name>A0A1F5REU7_9BACT</name>
<accession>A0A1F5REU7</accession>
<proteinExistence type="inferred from homology"/>
<dbReference type="Gene3D" id="2.40.30.60">
    <property type="entry name" value="RimM"/>
    <property type="match status" value="1"/>
</dbReference>
<evidence type="ECO:0000259" key="7">
    <source>
        <dbReference type="Pfam" id="PF24986"/>
    </source>
</evidence>
<evidence type="ECO:0000313" key="8">
    <source>
        <dbReference type="EMBL" id="OGF12976.1"/>
    </source>
</evidence>
<evidence type="ECO:0000259" key="6">
    <source>
        <dbReference type="Pfam" id="PF01782"/>
    </source>
</evidence>
<evidence type="ECO:0000256" key="5">
    <source>
        <dbReference type="HAMAP-Rule" id="MF_00014"/>
    </source>
</evidence>
<dbReference type="InterPro" id="IPR011961">
    <property type="entry name" value="RimM"/>
</dbReference>
<dbReference type="GO" id="GO:0006364">
    <property type="term" value="P:rRNA processing"/>
    <property type="evidence" value="ECO:0007669"/>
    <property type="project" value="UniProtKB-UniRule"/>
</dbReference>
<comment type="similarity">
    <text evidence="5">Belongs to the RimM family.</text>
</comment>
<comment type="domain">
    <text evidence="5">The PRC barrel domain binds ribosomal protein uS19.</text>
</comment>
<evidence type="ECO:0000313" key="9">
    <source>
        <dbReference type="Proteomes" id="UP000177230"/>
    </source>
</evidence>
<dbReference type="InterPro" id="IPR002676">
    <property type="entry name" value="RimM_N"/>
</dbReference>
<feature type="domain" description="Ribosome maturation factor RimM PRC barrel" evidence="7">
    <location>
        <begin position="107"/>
        <end position="173"/>
    </location>
</feature>
<keyword evidence="1 5" id="KW-0963">Cytoplasm</keyword>
<comment type="subunit">
    <text evidence="5">Binds ribosomal protein uS19.</text>
</comment>
<dbReference type="Gene3D" id="2.30.30.240">
    <property type="entry name" value="PRC-barrel domain"/>
    <property type="match status" value="1"/>
</dbReference>
<dbReference type="GO" id="GO:0005840">
    <property type="term" value="C:ribosome"/>
    <property type="evidence" value="ECO:0007669"/>
    <property type="project" value="InterPro"/>
</dbReference>
<organism evidence="8 9">
    <name type="scientific">Candidatus Edwardsbacteria bacterium GWF2_54_11</name>
    <dbReference type="NCBI Taxonomy" id="1817851"/>
    <lineage>
        <taxon>Bacteria</taxon>
        <taxon>Candidatus Edwardsiibacteriota</taxon>
    </lineage>
</organism>
<dbReference type="NCBIfam" id="TIGR02273">
    <property type="entry name" value="16S_RimM"/>
    <property type="match status" value="1"/>
</dbReference>
<evidence type="ECO:0000256" key="2">
    <source>
        <dbReference type="ARBA" id="ARBA00022517"/>
    </source>
</evidence>
<dbReference type="GO" id="GO:0042274">
    <property type="term" value="P:ribosomal small subunit biogenesis"/>
    <property type="evidence" value="ECO:0007669"/>
    <property type="project" value="UniProtKB-UniRule"/>
</dbReference>
<dbReference type="Proteomes" id="UP000177230">
    <property type="component" value="Unassembled WGS sequence"/>
</dbReference>
<sequence>MISQDINRDDLVVVATVIKSHGLKGLLKVRVETDNPKRFLPGESLLLVLANRIQEATVESFTPQNKYGLLKLAEISSIEQADPWRGAELAIPDSRLEPLEPGRYYTFQLLGISVISQDNQQLGVLSRIEDMPSGDIYLVKGPKGEFYIPAQGDIIQQIDLDKKVMVIRDAEGLR</sequence>
<dbReference type="Pfam" id="PF24986">
    <property type="entry name" value="PRC_RimM"/>
    <property type="match status" value="1"/>
</dbReference>
<dbReference type="AlphaFoldDB" id="A0A1F5REU7"/>
<dbReference type="SUPFAM" id="SSF50346">
    <property type="entry name" value="PRC-barrel domain"/>
    <property type="match status" value="1"/>
</dbReference>
<gene>
    <name evidence="5" type="primary">rimM</name>
    <name evidence="8" type="ORF">A2024_01745</name>
</gene>
<keyword evidence="2 5" id="KW-0690">Ribosome biogenesis</keyword>
<comment type="subcellular location">
    <subcellularLocation>
        <location evidence="5">Cytoplasm</location>
    </subcellularLocation>
</comment>
<evidence type="ECO:0000256" key="4">
    <source>
        <dbReference type="ARBA" id="ARBA00023186"/>
    </source>
</evidence>
<comment type="caution">
    <text evidence="8">The sequence shown here is derived from an EMBL/GenBank/DDBJ whole genome shotgun (WGS) entry which is preliminary data.</text>
</comment>
<comment type="function">
    <text evidence="5">An accessory protein needed during the final step in the assembly of 30S ribosomal subunit, possibly for assembly of the head region. Essential for efficient processing of 16S rRNA. May be needed both before and after RbfA during the maturation of 16S rRNA. It has affinity for free ribosomal 30S subunits but not for 70S ribosomes.</text>
</comment>
<evidence type="ECO:0000256" key="1">
    <source>
        <dbReference type="ARBA" id="ARBA00022490"/>
    </source>
</evidence>
<dbReference type="SUPFAM" id="SSF50447">
    <property type="entry name" value="Translation proteins"/>
    <property type="match status" value="1"/>
</dbReference>
<keyword evidence="4 5" id="KW-0143">Chaperone</keyword>
<evidence type="ECO:0000256" key="3">
    <source>
        <dbReference type="ARBA" id="ARBA00022552"/>
    </source>
</evidence>
<dbReference type="GO" id="GO:0005737">
    <property type="term" value="C:cytoplasm"/>
    <property type="evidence" value="ECO:0007669"/>
    <property type="project" value="UniProtKB-SubCell"/>
</dbReference>
<dbReference type="PANTHER" id="PTHR33692">
    <property type="entry name" value="RIBOSOME MATURATION FACTOR RIMM"/>
    <property type="match status" value="1"/>
</dbReference>
<dbReference type="GO" id="GO:0043022">
    <property type="term" value="F:ribosome binding"/>
    <property type="evidence" value="ECO:0007669"/>
    <property type="project" value="InterPro"/>
</dbReference>
<dbReference type="InterPro" id="IPR056792">
    <property type="entry name" value="PRC_RimM"/>
</dbReference>
<dbReference type="Pfam" id="PF01782">
    <property type="entry name" value="RimM"/>
    <property type="match status" value="1"/>
</dbReference>
<dbReference type="EMBL" id="MFFM01000027">
    <property type="protein sequence ID" value="OGF12976.1"/>
    <property type="molecule type" value="Genomic_DNA"/>
</dbReference>
<protein>
    <recommendedName>
        <fullName evidence="5">Ribosome maturation factor RimM</fullName>
    </recommendedName>
</protein>
<dbReference type="PANTHER" id="PTHR33692:SF1">
    <property type="entry name" value="RIBOSOME MATURATION FACTOR RIMM"/>
    <property type="match status" value="1"/>
</dbReference>
<keyword evidence="3 5" id="KW-0698">rRNA processing</keyword>
<dbReference type="InterPro" id="IPR009000">
    <property type="entry name" value="Transl_B-barrel_sf"/>
</dbReference>
<dbReference type="HAMAP" id="MF_00014">
    <property type="entry name" value="Ribosome_mat_RimM"/>
    <property type="match status" value="1"/>
</dbReference>
<reference evidence="8 9" key="1">
    <citation type="journal article" date="2016" name="Nat. Commun.">
        <title>Thousands of microbial genomes shed light on interconnected biogeochemical processes in an aquifer system.</title>
        <authorList>
            <person name="Anantharaman K."/>
            <person name="Brown C.T."/>
            <person name="Hug L.A."/>
            <person name="Sharon I."/>
            <person name="Castelle C.J."/>
            <person name="Probst A.J."/>
            <person name="Thomas B.C."/>
            <person name="Singh A."/>
            <person name="Wilkins M.J."/>
            <person name="Karaoz U."/>
            <person name="Brodie E.L."/>
            <person name="Williams K.H."/>
            <person name="Hubbard S.S."/>
            <person name="Banfield J.F."/>
        </authorList>
    </citation>
    <scope>NUCLEOTIDE SEQUENCE [LARGE SCALE GENOMIC DNA]</scope>
</reference>